<dbReference type="EC" id="2.7.4.9" evidence="2 11"/>
<comment type="similarity">
    <text evidence="1 11">Belongs to the thymidylate kinase family.</text>
</comment>
<dbReference type="EMBL" id="JBHTLQ010000003">
    <property type="protein sequence ID" value="MFD1189310.1"/>
    <property type="molecule type" value="Genomic_DNA"/>
</dbReference>
<evidence type="ECO:0000256" key="11">
    <source>
        <dbReference type="HAMAP-Rule" id="MF_00165"/>
    </source>
</evidence>
<dbReference type="PANTHER" id="PTHR10344:SF4">
    <property type="entry name" value="UMP-CMP KINASE 2, MITOCHONDRIAL"/>
    <property type="match status" value="1"/>
</dbReference>
<feature type="binding site" evidence="11">
    <location>
        <begin position="11"/>
        <end position="18"/>
    </location>
    <ligand>
        <name>ATP</name>
        <dbReference type="ChEBI" id="CHEBI:30616"/>
    </ligand>
</feature>
<evidence type="ECO:0000256" key="5">
    <source>
        <dbReference type="ARBA" id="ARBA00022727"/>
    </source>
</evidence>
<protein>
    <recommendedName>
        <fullName evidence="3 11">Thymidylate kinase</fullName>
        <ecNumber evidence="2 11">2.7.4.9</ecNumber>
    </recommendedName>
    <alternativeName>
        <fullName evidence="9 11">dTMP kinase</fullName>
    </alternativeName>
</protein>
<accession>A0ABW3SYD2</accession>
<dbReference type="InterPro" id="IPR018094">
    <property type="entry name" value="Thymidylate_kinase"/>
</dbReference>
<dbReference type="HAMAP" id="MF_00165">
    <property type="entry name" value="Thymidylate_kinase"/>
    <property type="match status" value="1"/>
</dbReference>
<keyword evidence="8 11" id="KW-0067">ATP-binding</keyword>
<evidence type="ECO:0000256" key="7">
    <source>
        <dbReference type="ARBA" id="ARBA00022777"/>
    </source>
</evidence>
<dbReference type="InterPro" id="IPR039430">
    <property type="entry name" value="Thymidylate_kin-like_dom"/>
</dbReference>
<reference evidence="14" key="1">
    <citation type="journal article" date="2019" name="Int. J. Syst. Evol. Microbiol.">
        <title>The Global Catalogue of Microorganisms (GCM) 10K type strain sequencing project: providing services to taxonomists for standard genome sequencing and annotation.</title>
        <authorList>
            <consortium name="The Broad Institute Genomics Platform"/>
            <consortium name="The Broad Institute Genome Sequencing Center for Infectious Disease"/>
            <person name="Wu L."/>
            <person name="Ma J."/>
        </authorList>
    </citation>
    <scope>NUCLEOTIDE SEQUENCE [LARGE SCALE GENOMIC DNA]</scope>
    <source>
        <strain evidence="14">CCUG 55074</strain>
    </source>
</reference>
<dbReference type="Gene3D" id="3.40.50.300">
    <property type="entry name" value="P-loop containing nucleotide triphosphate hydrolases"/>
    <property type="match status" value="1"/>
</dbReference>
<comment type="function">
    <text evidence="11">Phosphorylation of dTMP to form dTDP in both de novo and salvage pathways of dTTP synthesis.</text>
</comment>
<dbReference type="PANTHER" id="PTHR10344">
    <property type="entry name" value="THYMIDYLATE KINASE"/>
    <property type="match status" value="1"/>
</dbReference>
<organism evidence="13 14">
    <name type="scientific">Phenylobacterium conjunctum</name>
    <dbReference type="NCBI Taxonomy" id="1298959"/>
    <lineage>
        <taxon>Bacteria</taxon>
        <taxon>Pseudomonadati</taxon>
        <taxon>Pseudomonadota</taxon>
        <taxon>Alphaproteobacteria</taxon>
        <taxon>Caulobacterales</taxon>
        <taxon>Caulobacteraceae</taxon>
        <taxon>Phenylobacterium</taxon>
    </lineage>
</organism>
<keyword evidence="14" id="KW-1185">Reference proteome</keyword>
<dbReference type="SUPFAM" id="SSF52540">
    <property type="entry name" value="P-loop containing nucleoside triphosphate hydrolases"/>
    <property type="match status" value="1"/>
</dbReference>
<evidence type="ECO:0000256" key="3">
    <source>
        <dbReference type="ARBA" id="ARBA00017144"/>
    </source>
</evidence>
<evidence type="ECO:0000313" key="13">
    <source>
        <dbReference type="EMBL" id="MFD1189310.1"/>
    </source>
</evidence>
<keyword evidence="5 11" id="KW-0545">Nucleotide biosynthesis</keyword>
<keyword evidence="7 11" id="KW-0418">Kinase</keyword>
<evidence type="ECO:0000256" key="4">
    <source>
        <dbReference type="ARBA" id="ARBA00022679"/>
    </source>
</evidence>
<dbReference type="NCBIfam" id="TIGR00041">
    <property type="entry name" value="DTMP_kinase"/>
    <property type="match status" value="1"/>
</dbReference>
<evidence type="ECO:0000256" key="9">
    <source>
        <dbReference type="ARBA" id="ARBA00029962"/>
    </source>
</evidence>
<evidence type="ECO:0000256" key="2">
    <source>
        <dbReference type="ARBA" id="ARBA00012980"/>
    </source>
</evidence>
<evidence type="ECO:0000313" key="14">
    <source>
        <dbReference type="Proteomes" id="UP001597216"/>
    </source>
</evidence>
<evidence type="ECO:0000259" key="12">
    <source>
        <dbReference type="Pfam" id="PF02223"/>
    </source>
</evidence>
<dbReference type="InterPro" id="IPR018095">
    <property type="entry name" value="Thymidylate_kin_CS"/>
</dbReference>
<keyword evidence="6 11" id="KW-0547">Nucleotide-binding</keyword>
<evidence type="ECO:0000256" key="10">
    <source>
        <dbReference type="ARBA" id="ARBA00048743"/>
    </source>
</evidence>
<proteinExistence type="inferred from homology"/>
<name>A0ABW3SYD2_9CAUL</name>
<comment type="catalytic activity">
    <reaction evidence="10 11">
        <text>dTMP + ATP = dTDP + ADP</text>
        <dbReference type="Rhea" id="RHEA:13517"/>
        <dbReference type="ChEBI" id="CHEBI:30616"/>
        <dbReference type="ChEBI" id="CHEBI:58369"/>
        <dbReference type="ChEBI" id="CHEBI:63528"/>
        <dbReference type="ChEBI" id="CHEBI:456216"/>
        <dbReference type="EC" id="2.7.4.9"/>
    </reaction>
</comment>
<dbReference type="PROSITE" id="PS01331">
    <property type="entry name" value="THYMIDYLATE_KINASE"/>
    <property type="match status" value="1"/>
</dbReference>
<evidence type="ECO:0000256" key="1">
    <source>
        <dbReference type="ARBA" id="ARBA00009776"/>
    </source>
</evidence>
<dbReference type="Pfam" id="PF02223">
    <property type="entry name" value="Thymidylate_kin"/>
    <property type="match status" value="1"/>
</dbReference>
<dbReference type="RefSeq" id="WP_377352172.1">
    <property type="nucleotide sequence ID" value="NZ_JBHTLQ010000003.1"/>
</dbReference>
<evidence type="ECO:0000256" key="8">
    <source>
        <dbReference type="ARBA" id="ARBA00022840"/>
    </source>
</evidence>
<dbReference type="Proteomes" id="UP001597216">
    <property type="component" value="Unassembled WGS sequence"/>
</dbReference>
<evidence type="ECO:0000256" key="6">
    <source>
        <dbReference type="ARBA" id="ARBA00022741"/>
    </source>
</evidence>
<dbReference type="CDD" id="cd01672">
    <property type="entry name" value="TMPK"/>
    <property type="match status" value="1"/>
</dbReference>
<dbReference type="InterPro" id="IPR027417">
    <property type="entry name" value="P-loop_NTPase"/>
</dbReference>
<feature type="domain" description="Thymidylate kinase-like" evidence="12">
    <location>
        <begin position="9"/>
        <end position="198"/>
    </location>
</feature>
<keyword evidence="4 11" id="KW-0808">Transferase</keyword>
<comment type="caution">
    <text evidence="13">The sequence shown here is derived from an EMBL/GenBank/DDBJ whole genome shotgun (WGS) entry which is preliminary data.</text>
</comment>
<dbReference type="GO" id="GO:0004798">
    <property type="term" value="F:dTMP kinase activity"/>
    <property type="evidence" value="ECO:0007669"/>
    <property type="project" value="UniProtKB-EC"/>
</dbReference>
<gene>
    <name evidence="11 13" type="primary">tmk</name>
    <name evidence="13" type="ORF">ACFQ27_01845</name>
</gene>
<sequence length="210" mass="22747">MSQGRFITFEGGEGVGKSTQIRRLAARLTEAGREVVATREPGGSPGAEAIRDLLVKGAADRWSPVTETLLMYAARRDHIERVIRPALARGAWVVCDRYADSTRAYQGAAGGTDPGLIAAMETFVLEEVRPDLTLVFDMAPEAGLARAADRTHAETRFESKGAAFHARLRQAFLDIAKAEPERCEVVDATQDMDAVEAAVWRAVGQRLGHG</sequence>